<feature type="region of interest" description="Disordered" evidence="4">
    <location>
        <begin position="54"/>
        <end position="101"/>
    </location>
</feature>
<keyword evidence="3" id="KW-0539">Nucleus</keyword>
<accession>A0A1Y2F7J1</accession>
<evidence type="ECO:0000256" key="2">
    <source>
        <dbReference type="ARBA" id="ARBA00009072"/>
    </source>
</evidence>
<sequence>MELVAFNEKQKAIVKHAQSSYKKGKRPAQVLDEDIYVDSLSHIIKRDFFPGLETHSSSQIEDSRHSGSIRPSSTRMRTPHFAQEVTTDEAPGNSDKRPASSLSLDRFQARYTSEDNASFQEILDEGNLARREKYSWLYKDNKTYSVNTEYHEERQALQVEAQEKQLVKSSDRQSIRHSHPRNALMFTHTGLDPDDEQSLQVSHQPQINHAATALPDATKTSAPGSPSASLIERAIQGDVEPDEPHVGGFTFVATPLPQAQNRKPFEAENQTRGGAFKLPEAHPHEATLDRLTRDIKRKGSQTPKASPLARLSNATPKFKSSPVVRRSMLTPAASRMLGKQGSSSLRDSLTTPKTRPH</sequence>
<dbReference type="RefSeq" id="XP_040724006.1">
    <property type="nucleotide sequence ID" value="XM_040872476.1"/>
</dbReference>
<gene>
    <name evidence="5" type="ORF">BCR37DRAFT_76468</name>
</gene>
<dbReference type="OrthoDB" id="19679at2759"/>
<dbReference type="AlphaFoldDB" id="A0A1Y2F7J1"/>
<evidence type="ECO:0000256" key="1">
    <source>
        <dbReference type="ARBA" id="ARBA00004123"/>
    </source>
</evidence>
<protein>
    <submittedName>
        <fullName evidence="5">Nuclear protein Es2-domain-containing protein</fullName>
    </submittedName>
</protein>
<feature type="region of interest" description="Disordered" evidence="4">
    <location>
        <begin position="296"/>
        <end position="357"/>
    </location>
</feature>
<dbReference type="Pfam" id="PF09751">
    <property type="entry name" value="Es2"/>
    <property type="match status" value="2"/>
</dbReference>
<evidence type="ECO:0000313" key="5">
    <source>
        <dbReference type="EMBL" id="ORY79872.1"/>
    </source>
</evidence>
<dbReference type="OMA" id="TEYHEER"/>
<proteinExistence type="inferred from homology"/>
<comment type="caution">
    <text evidence="5">The sequence shown here is derived from an EMBL/GenBank/DDBJ whole genome shotgun (WGS) entry which is preliminary data.</text>
</comment>
<dbReference type="Proteomes" id="UP000193685">
    <property type="component" value="Unassembled WGS sequence"/>
</dbReference>
<dbReference type="GO" id="GO:0071013">
    <property type="term" value="C:catalytic step 2 spliceosome"/>
    <property type="evidence" value="ECO:0007669"/>
    <property type="project" value="TreeGrafter"/>
</dbReference>
<comment type="similarity">
    <text evidence="2">Belongs to the ESS2 family.</text>
</comment>
<reference evidence="5 6" key="1">
    <citation type="submission" date="2016-07" db="EMBL/GenBank/DDBJ databases">
        <title>Pervasive Adenine N6-methylation of Active Genes in Fungi.</title>
        <authorList>
            <consortium name="DOE Joint Genome Institute"/>
            <person name="Mondo S.J."/>
            <person name="Dannebaum R.O."/>
            <person name="Kuo R.C."/>
            <person name="Labutti K."/>
            <person name="Haridas S."/>
            <person name="Kuo A."/>
            <person name="Salamov A."/>
            <person name="Ahrendt S.R."/>
            <person name="Lipzen A."/>
            <person name="Sullivan W."/>
            <person name="Andreopoulos W.B."/>
            <person name="Clum A."/>
            <person name="Lindquist E."/>
            <person name="Daum C."/>
            <person name="Ramamoorthy G.K."/>
            <person name="Gryganskyi A."/>
            <person name="Culley D."/>
            <person name="Magnuson J.K."/>
            <person name="James T.Y."/>
            <person name="O'Malley M.A."/>
            <person name="Stajich J.E."/>
            <person name="Spatafora J.W."/>
            <person name="Visel A."/>
            <person name="Grigoriev I.V."/>
        </authorList>
    </citation>
    <scope>NUCLEOTIDE SEQUENCE [LARGE SCALE GENOMIC DNA]</scope>
    <source>
        <strain evidence="5 6">12-1054</strain>
    </source>
</reference>
<name>A0A1Y2F7J1_PROLT</name>
<dbReference type="EMBL" id="MCFI01000014">
    <property type="protein sequence ID" value="ORY79872.1"/>
    <property type="molecule type" value="Genomic_DNA"/>
</dbReference>
<keyword evidence="6" id="KW-1185">Reference proteome</keyword>
<feature type="compositionally biased region" description="Polar residues" evidence="4">
    <location>
        <begin position="340"/>
        <end position="357"/>
    </location>
</feature>
<evidence type="ECO:0000313" key="6">
    <source>
        <dbReference type="Proteomes" id="UP000193685"/>
    </source>
</evidence>
<dbReference type="STRING" id="56484.A0A1Y2F7J1"/>
<evidence type="ECO:0000256" key="4">
    <source>
        <dbReference type="SAM" id="MobiDB-lite"/>
    </source>
</evidence>
<dbReference type="InterPro" id="IPR019148">
    <property type="entry name" value="Nuclear_protein_DGCR14_ESS-2"/>
</dbReference>
<organism evidence="5 6">
    <name type="scientific">Protomyces lactucae-debilis</name>
    <dbReference type="NCBI Taxonomy" id="2754530"/>
    <lineage>
        <taxon>Eukaryota</taxon>
        <taxon>Fungi</taxon>
        <taxon>Dikarya</taxon>
        <taxon>Ascomycota</taxon>
        <taxon>Taphrinomycotina</taxon>
        <taxon>Taphrinomycetes</taxon>
        <taxon>Taphrinales</taxon>
        <taxon>Protomycetaceae</taxon>
        <taxon>Protomyces</taxon>
    </lineage>
</organism>
<comment type="subcellular location">
    <subcellularLocation>
        <location evidence="1">Nucleus</location>
    </subcellularLocation>
</comment>
<dbReference type="GeneID" id="63789075"/>
<evidence type="ECO:0000256" key="3">
    <source>
        <dbReference type="ARBA" id="ARBA00023242"/>
    </source>
</evidence>
<dbReference type="PANTHER" id="PTHR12940:SF0">
    <property type="entry name" value="SPLICING FACTOR ESS-2 HOMOLOG"/>
    <property type="match status" value="1"/>
</dbReference>
<dbReference type="PANTHER" id="PTHR12940">
    <property type="entry name" value="ES-2 PROTEIN - RELATED"/>
    <property type="match status" value="1"/>
</dbReference>